<dbReference type="PANTHER" id="PTHR36852:SF1">
    <property type="entry name" value="PROTEIN GVPL 2"/>
    <property type="match status" value="1"/>
</dbReference>
<dbReference type="GO" id="GO:0031411">
    <property type="term" value="C:gas vesicle"/>
    <property type="evidence" value="ECO:0007669"/>
    <property type="project" value="UniProtKB-SubCell"/>
</dbReference>
<keyword evidence="5" id="KW-1185">Reference proteome</keyword>
<dbReference type="Proteomes" id="UP000308697">
    <property type="component" value="Unassembled WGS sequence"/>
</dbReference>
<accession>A0A4U0NWP7</accession>
<keyword evidence="1" id="KW-0304">Gas vesicle</keyword>
<reference evidence="4 5" key="1">
    <citation type="submission" date="2019-04" db="EMBL/GenBank/DDBJ databases">
        <title>Streptomyces piniterrae sp. nov., a heliquinomycin-producing actinomycete isolated from rhizosphere soil of Pinus yunnanensis.</title>
        <authorList>
            <person name="Zhuang X."/>
            <person name="Zhao J."/>
        </authorList>
    </citation>
    <scope>NUCLEOTIDE SEQUENCE [LARGE SCALE GENOMIC DNA]</scope>
    <source>
        <strain evidence="5">jys28</strain>
    </source>
</reference>
<evidence type="ECO:0000256" key="3">
    <source>
        <dbReference type="ARBA" id="ARBA00035643"/>
    </source>
</evidence>
<comment type="caution">
    <text evidence="4">The sequence shown here is derived from an EMBL/GenBank/DDBJ whole genome shotgun (WGS) entry which is preliminary data.</text>
</comment>
<dbReference type="GO" id="GO:0031412">
    <property type="term" value="P:gas vesicle organization"/>
    <property type="evidence" value="ECO:0007669"/>
    <property type="project" value="InterPro"/>
</dbReference>
<protein>
    <submittedName>
        <fullName evidence="4">GvpL/GvpF family gas vesicle protein</fullName>
    </submittedName>
</protein>
<organism evidence="4 5">
    <name type="scientific">Streptomyces piniterrae</name>
    <dbReference type="NCBI Taxonomy" id="2571125"/>
    <lineage>
        <taxon>Bacteria</taxon>
        <taxon>Bacillati</taxon>
        <taxon>Actinomycetota</taxon>
        <taxon>Actinomycetes</taxon>
        <taxon>Kitasatosporales</taxon>
        <taxon>Streptomycetaceae</taxon>
        <taxon>Streptomyces</taxon>
    </lineage>
</organism>
<evidence type="ECO:0000313" key="5">
    <source>
        <dbReference type="Proteomes" id="UP000308697"/>
    </source>
</evidence>
<comment type="subcellular location">
    <subcellularLocation>
        <location evidence="2">Gas vesicle</location>
    </subcellularLocation>
</comment>
<proteinExistence type="inferred from homology"/>
<dbReference type="EMBL" id="SUMB01000001">
    <property type="protein sequence ID" value="TJZ59070.1"/>
    <property type="molecule type" value="Genomic_DNA"/>
</dbReference>
<dbReference type="OrthoDB" id="4864106at2"/>
<dbReference type="AlphaFoldDB" id="A0A4U0NWP7"/>
<evidence type="ECO:0000256" key="2">
    <source>
        <dbReference type="ARBA" id="ARBA00035108"/>
    </source>
</evidence>
<evidence type="ECO:0000256" key="1">
    <source>
        <dbReference type="ARBA" id="ARBA00022987"/>
    </source>
</evidence>
<evidence type="ECO:0000313" key="4">
    <source>
        <dbReference type="EMBL" id="TJZ59070.1"/>
    </source>
</evidence>
<dbReference type="PANTHER" id="PTHR36852">
    <property type="entry name" value="PROTEIN GVPL 2"/>
    <property type="match status" value="1"/>
</dbReference>
<sequence>MTTYVYAITGAEHPLRLSGIAGVGNPAAELRTIRTKDLCAVVSDAPEELRAKRRDVAAHQDVQERLLADGPSLPMRFGLIGPDDEQVASALEEAHDTYAQRLEELDGCREYHLKVACDEDDLMLEIARESDEIRRLNDHTRENPGAYDDKVALGELISREVYTRQERARTDIVARLARSAVRTVTGEPTKHHFLNVSFLVERENAIAFSHAVHEEEERRGRTYGFRLYGPLPPYSFV</sequence>
<dbReference type="Pfam" id="PF06386">
    <property type="entry name" value="GvpL_GvpF"/>
    <property type="match status" value="1"/>
</dbReference>
<name>A0A4U0NWP7_9ACTN</name>
<dbReference type="RefSeq" id="WP_136738022.1">
    <property type="nucleotide sequence ID" value="NZ_SUMB01000001.1"/>
</dbReference>
<dbReference type="InterPro" id="IPR009430">
    <property type="entry name" value="GvpL/GvpF"/>
</dbReference>
<comment type="similarity">
    <text evidence="3">Belongs to the gas vesicle GvpF/GvpL family.</text>
</comment>
<gene>
    <name evidence="4" type="ORF">FCH28_02720</name>
</gene>